<proteinExistence type="predicted"/>
<organism evidence="2 3">
    <name type="scientific">Dryococelus australis</name>
    <dbReference type="NCBI Taxonomy" id="614101"/>
    <lineage>
        <taxon>Eukaryota</taxon>
        <taxon>Metazoa</taxon>
        <taxon>Ecdysozoa</taxon>
        <taxon>Arthropoda</taxon>
        <taxon>Hexapoda</taxon>
        <taxon>Insecta</taxon>
        <taxon>Pterygota</taxon>
        <taxon>Neoptera</taxon>
        <taxon>Polyneoptera</taxon>
        <taxon>Phasmatodea</taxon>
        <taxon>Verophasmatodea</taxon>
        <taxon>Anareolatae</taxon>
        <taxon>Phasmatidae</taxon>
        <taxon>Eurycanthinae</taxon>
        <taxon>Dryococelus</taxon>
    </lineage>
</organism>
<evidence type="ECO:0008006" key="4">
    <source>
        <dbReference type="Google" id="ProtNLM"/>
    </source>
</evidence>
<comment type="caution">
    <text evidence="2">The sequence shown here is derived from an EMBL/GenBank/DDBJ whole genome shotgun (WGS) entry which is preliminary data.</text>
</comment>
<protein>
    <recommendedName>
        <fullName evidence="4">Dirigent protein</fullName>
    </recommendedName>
</protein>
<gene>
    <name evidence="2" type="ORF">PR048_024977</name>
</gene>
<evidence type="ECO:0000313" key="3">
    <source>
        <dbReference type="Proteomes" id="UP001159363"/>
    </source>
</evidence>
<feature type="compositionally biased region" description="Basic and acidic residues" evidence="1">
    <location>
        <begin position="1"/>
        <end position="14"/>
    </location>
</feature>
<feature type="region of interest" description="Disordered" evidence="1">
    <location>
        <begin position="1"/>
        <end position="21"/>
    </location>
</feature>
<accession>A0ABQ9GQ18</accession>
<dbReference type="EMBL" id="JARBHB010000010">
    <property type="protein sequence ID" value="KAJ8874135.1"/>
    <property type="molecule type" value="Genomic_DNA"/>
</dbReference>
<reference evidence="2 3" key="1">
    <citation type="submission" date="2023-02" db="EMBL/GenBank/DDBJ databases">
        <title>LHISI_Scaffold_Assembly.</title>
        <authorList>
            <person name="Stuart O.P."/>
            <person name="Cleave R."/>
            <person name="Magrath M.J.L."/>
            <person name="Mikheyev A.S."/>
        </authorList>
    </citation>
    <scope>NUCLEOTIDE SEQUENCE [LARGE SCALE GENOMIC DNA]</scope>
    <source>
        <strain evidence="2">Daus_M_001</strain>
        <tissue evidence="2">Leg muscle</tissue>
    </source>
</reference>
<evidence type="ECO:0000256" key="1">
    <source>
        <dbReference type="SAM" id="MobiDB-lite"/>
    </source>
</evidence>
<sequence length="373" mass="40427">MEQWKKRENPEKTLRHSSGAIRTCENGATPSLWLCEIDPGSGSESNPGRLCARPVRCPPDSTTFPMIYRPAPFCLSRSGHNQREPIPDSTPFHQSPGQINQYNFAAPPLLSDAGVWNLWSRVYLRCRAPLVFIMHNVMLTPVNTGRLTQIAAPGDGGVGDHKHGAAGRGEGRSVCQKLFPRHHGFCRSLVRFAMTMVISSPASLSSGTRILSAYSDAFCVESAATSNMNELIIATAGNEQLLTGQGSFQMKSGFHDGELFVRAEVTVVSLLASHQNEPGSILGRVTGFSQVGIVPDDPVGRWVFSGISRLPRPLIPAQFHPHRLSRPRYESVAAAECKGEENGRSPKKNPPTGTIPTCENPGADPAGNRTRVA</sequence>
<name>A0ABQ9GQ18_9NEOP</name>
<dbReference type="Proteomes" id="UP001159363">
    <property type="component" value="Chromosome 9"/>
</dbReference>
<keyword evidence="3" id="KW-1185">Reference proteome</keyword>
<evidence type="ECO:0000313" key="2">
    <source>
        <dbReference type="EMBL" id="KAJ8874135.1"/>
    </source>
</evidence>
<feature type="region of interest" description="Disordered" evidence="1">
    <location>
        <begin position="335"/>
        <end position="373"/>
    </location>
</feature>